<gene>
    <name evidence="3" type="ORF">RBI_II00613</name>
</gene>
<feature type="signal peptide" evidence="2">
    <location>
        <begin position="1"/>
        <end position="29"/>
    </location>
</feature>
<keyword evidence="2" id="KW-0732">Signal</keyword>
<proteinExistence type="predicted"/>
<dbReference type="Proteomes" id="UP000027600">
    <property type="component" value="Chromosome II"/>
</dbReference>
<evidence type="ECO:0000313" key="3">
    <source>
        <dbReference type="EMBL" id="CCO06365.1"/>
    </source>
</evidence>
<evidence type="ECO:0000313" key="4">
    <source>
        <dbReference type="Proteomes" id="UP000027600"/>
    </source>
</evidence>
<reference evidence="3 4" key="1">
    <citation type="journal article" date="2014" name="Int. J. Syst. Evol. Microbiol.">
        <title>Complete genome of a new Firmicutes species belonging to the dominant human colonic microbiota ('Ruminococcus bicirculans') reveals two chromosomes and a selective capacity to utilize plant glucans.</title>
        <authorList>
            <consortium name="NISC Comparative Sequencing Program"/>
            <person name="Wegmann U."/>
            <person name="Louis P."/>
            <person name="Goesmann A."/>
            <person name="Henrissat B."/>
            <person name="Duncan S.H."/>
            <person name="Flint H.J."/>
        </authorList>
    </citation>
    <scope>NUCLEOTIDE SEQUENCE [LARGE SCALE GENOMIC DNA]</scope>
    <source>
        <strain evidence="3 4">80/3</strain>
    </source>
</reference>
<name>A0ABP1WM70_9FIRM</name>
<evidence type="ECO:0000256" key="2">
    <source>
        <dbReference type="SAM" id="SignalP"/>
    </source>
</evidence>
<evidence type="ECO:0008006" key="5">
    <source>
        <dbReference type="Google" id="ProtNLM"/>
    </source>
</evidence>
<dbReference type="PROSITE" id="PS51257">
    <property type="entry name" value="PROKAR_LIPOPROTEIN"/>
    <property type="match status" value="1"/>
</dbReference>
<feature type="region of interest" description="Disordered" evidence="1">
    <location>
        <begin position="252"/>
        <end position="345"/>
    </location>
</feature>
<feature type="compositionally biased region" description="Low complexity" evidence="1">
    <location>
        <begin position="256"/>
        <end position="318"/>
    </location>
</feature>
<dbReference type="EMBL" id="HF545617">
    <property type="protein sequence ID" value="CCO06365.1"/>
    <property type="molecule type" value="Genomic_DNA"/>
</dbReference>
<dbReference type="SUPFAM" id="SSF109998">
    <property type="entry name" value="Triger factor/SurA peptide-binding domain-like"/>
    <property type="match status" value="1"/>
</dbReference>
<dbReference type="InterPro" id="IPR027304">
    <property type="entry name" value="Trigger_fact/SurA_dom_sf"/>
</dbReference>
<evidence type="ECO:0000256" key="1">
    <source>
        <dbReference type="SAM" id="MobiDB-lite"/>
    </source>
</evidence>
<sequence length="441" mass="48697">MDNKMAKAKKITAALTAALLCTASLTSCSDTSYVMTAGDSKINAGIYIYNELTEMSYQMTMMYYQKGIKKDYFDQKVDGKEFDEYLSDYALTATKEYAAVVDKFNELGLTLSDEDIKSINDSISSTWDSQGEFYESEGISKESVKLALKGSKMREELFDHYYAEGGEEAVSDDEMVKYLDDNYLRYKSISFAKTKASTDSSSSATDSSTDSADAANEEAKAKRDEFLEKAQGVSFDDFDSIIDEYNDYVASKKAADSSSATDSDSSASDSSTTSDDTSSVAESDTSSTASDDTSSVSDSTAESSSAADSDSSTDSSSSEPDPYANEKMVNYGEMDDSQKDTTNGKILKEVSGMSTDVATAYEDDNAYYILIKGDVKDRDTEYAKDNHEDLLKEMKSDEFQKKLTSWVEKLDIKVNNKAIKRYTPKVVYDKQTEYYSKNNNS</sequence>
<accession>A0ABP1WM70</accession>
<feature type="compositionally biased region" description="Low complexity" evidence="1">
    <location>
        <begin position="197"/>
        <end position="214"/>
    </location>
</feature>
<protein>
    <recommendedName>
        <fullName evidence="5">Secreted protein</fullName>
    </recommendedName>
</protein>
<keyword evidence="4" id="KW-1185">Reference proteome</keyword>
<feature type="region of interest" description="Disordered" evidence="1">
    <location>
        <begin position="197"/>
        <end position="219"/>
    </location>
</feature>
<feature type="chain" id="PRO_5046177660" description="Secreted protein" evidence="2">
    <location>
        <begin position="30"/>
        <end position="441"/>
    </location>
</feature>
<organism evidence="3 4">
    <name type="scientific">Ruminococcus bicirculans</name>
    <name type="common">ex Wegman et al. 2014</name>
    <dbReference type="NCBI Taxonomy" id="1160721"/>
    <lineage>
        <taxon>Bacteria</taxon>
        <taxon>Bacillati</taxon>
        <taxon>Bacillota</taxon>
        <taxon>Clostridia</taxon>
        <taxon>Eubacteriales</taxon>
        <taxon>Oscillospiraceae</taxon>
        <taxon>Ruminococcus</taxon>
    </lineage>
</organism>